<keyword evidence="5" id="KW-0597">Phosphoprotein</keyword>
<proteinExistence type="predicted"/>
<evidence type="ECO:0000256" key="1">
    <source>
        <dbReference type="ARBA" id="ARBA00004429"/>
    </source>
</evidence>
<dbReference type="GO" id="GO:0005351">
    <property type="term" value="F:carbohydrate:proton symporter activity"/>
    <property type="evidence" value="ECO:0007669"/>
    <property type="project" value="InterPro"/>
</dbReference>
<organism evidence="16 17">
    <name type="scientific">Clostridium tarantellae</name>
    <dbReference type="NCBI Taxonomy" id="39493"/>
    <lineage>
        <taxon>Bacteria</taxon>
        <taxon>Bacillati</taxon>
        <taxon>Bacillota</taxon>
        <taxon>Clostridia</taxon>
        <taxon>Eubacteriales</taxon>
        <taxon>Clostridiaceae</taxon>
        <taxon>Clostridium</taxon>
    </lineage>
</organism>
<dbReference type="Proteomes" id="UP000430345">
    <property type="component" value="Unassembled WGS sequence"/>
</dbReference>
<evidence type="ECO:0000256" key="7">
    <source>
        <dbReference type="ARBA" id="ARBA00022679"/>
    </source>
</evidence>
<feature type="domain" description="PTS EIIB type-2" evidence="14">
    <location>
        <begin position="173"/>
        <end position="268"/>
    </location>
</feature>
<dbReference type="PROSITE" id="PS51094">
    <property type="entry name" value="PTS_EIIA_TYPE_2"/>
    <property type="match status" value="1"/>
</dbReference>
<dbReference type="SUPFAM" id="SSF55804">
    <property type="entry name" value="Phoshotransferase/anion transport protein"/>
    <property type="match status" value="1"/>
</dbReference>
<feature type="transmembrane region" description="Helical" evidence="12">
    <location>
        <begin position="534"/>
        <end position="554"/>
    </location>
</feature>
<dbReference type="FunFam" id="3.40.930.10:FF:000009">
    <property type="entry name" value="PTS system, fructose specific IIABC component"/>
    <property type="match status" value="1"/>
</dbReference>
<dbReference type="PANTHER" id="PTHR30505:SF28">
    <property type="entry name" value="PTS SYSTEM 2-O-ALPHA-MANNOSYL-D-GLYCERATE-SPECIFIC EIIABC COMPONENT"/>
    <property type="match status" value="1"/>
</dbReference>
<dbReference type="GO" id="GO:0005886">
    <property type="term" value="C:plasma membrane"/>
    <property type="evidence" value="ECO:0007669"/>
    <property type="project" value="UniProtKB-SubCell"/>
</dbReference>
<dbReference type="InterPro" id="IPR003353">
    <property type="entry name" value="PTS_IIB_fruc"/>
</dbReference>
<keyword evidence="7" id="KW-0808">Transferase</keyword>
<keyword evidence="3" id="KW-0813">Transport</keyword>
<comment type="caution">
    <text evidence="16">The sequence shown here is derived from an EMBL/GenBank/DDBJ whole genome shotgun (WGS) entry which is preliminary data.</text>
</comment>
<evidence type="ECO:0000256" key="9">
    <source>
        <dbReference type="ARBA" id="ARBA00022692"/>
    </source>
</evidence>
<dbReference type="RefSeq" id="WP_152887624.1">
    <property type="nucleotide sequence ID" value="NZ_WHJC01000019.1"/>
</dbReference>
<evidence type="ECO:0000259" key="15">
    <source>
        <dbReference type="PROSITE" id="PS51104"/>
    </source>
</evidence>
<feature type="transmembrane region" description="Helical" evidence="12">
    <location>
        <begin position="342"/>
        <end position="364"/>
    </location>
</feature>
<dbReference type="GO" id="GO:0005737">
    <property type="term" value="C:cytoplasm"/>
    <property type="evidence" value="ECO:0007669"/>
    <property type="project" value="UniProtKB-SubCell"/>
</dbReference>
<feature type="transmembrane region" description="Helical" evidence="12">
    <location>
        <begin position="421"/>
        <end position="450"/>
    </location>
</feature>
<feature type="transmembrane region" description="Helical" evidence="12">
    <location>
        <begin position="376"/>
        <end position="401"/>
    </location>
</feature>
<gene>
    <name evidence="16" type="ORF">GBZ86_03060</name>
</gene>
<keyword evidence="10 12" id="KW-1133">Transmembrane helix</keyword>
<dbReference type="PROSITE" id="PS51104">
    <property type="entry name" value="PTS_EIIC_TYPE_2"/>
    <property type="match status" value="1"/>
</dbReference>
<keyword evidence="6" id="KW-0762">Sugar transport</keyword>
<comment type="subcellular location">
    <subcellularLocation>
        <location evidence="1">Cell inner membrane</location>
        <topology evidence="1">Multi-pass membrane protein</topology>
    </subcellularLocation>
    <subcellularLocation>
        <location evidence="2">Cytoplasm</location>
    </subcellularLocation>
</comment>
<evidence type="ECO:0000256" key="4">
    <source>
        <dbReference type="ARBA" id="ARBA00022475"/>
    </source>
</evidence>
<dbReference type="NCBIfam" id="TIGR00829">
    <property type="entry name" value="FRU"/>
    <property type="match status" value="1"/>
</dbReference>
<feature type="transmembrane region" description="Helical" evidence="12">
    <location>
        <begin position="462"/>
        <end position="481"/>
    </location>
</feature>
<keyword evidence="4" id="KW-1003">Cell membrane</keyword>
<dbReference type="PROSITE" id="PS00372">
    <property type="entry name" value="PTS_EIIA_TYPE_2_HIS"/>
    <property type="match status" value="1"/>
</dbReference>
<name>A0A6I1MJ54_9CLOT</name>
<dbReference type="SUPFAM" id="SSF52794">
    <property type="entry name" value="PTS system IIB component-like"/>
    <property type="match status" value="1"/>
</dbReference>
<keyword evidence="17" id="KW-1185">Reference proteome</keyword>
<dbReference type="InterPro" id="IPR036095">
    <property type="entry name" value="PTS_EIIB-like_sf"/>
</dbReference>
<dbReference type="CDD" id="cd00211">
    <property type="entry name" value="PTS_IIA_fru"/>
    <property type="match status" value="1"/>
</dbReference>
<evidence type="ECO:0000256" key="6">
    <source>
        <dbReference type="ARBA" id="ARBA00022597"/>
    </source>
</evidence>
<dbReference type="InterPro" id="IPR016152">
    <property type="entry name" value="PTrfase/Anion_transptr"/>
</dbReference>
<dbReference type="PROSITE" id="PS51099">
    <property type="entry name" value="PTS_EIIB_TYPE_2"/>
    <property type="match status" value="1"/>
</dbReference>
<evidence type="ECO:0000256" key="3">
    <source>
        <dbReference type="ARBA" id="ARBA00022448"/>
    </source>
</evidence>
<dbReference type="GO" id="GO:0022877">
    <property type="term" value="F:protein-N(PI)-phosphohistidine-fructose phosphotransferase system transporter activity"/>
    <property type="evidence" value="ECO:0007669"/>
    <property type="project" value="InterPro"/>
</dbReference>
<dbReference type="NCBIfam" id="TIGR00848">
    <property type="entry name" value="fruA"/>
    <property type="match status" value="1"/>
</dbReference>
<dbReference type="InterPro" id="IPR002178">
    <property type="entry name" value="PTS_EIIA_type-2_dom"/>
</dbReference>
<dbReference type="FunFam" id="3.40.50.2300:FF:000014">
    <property type="entry name" value="PTS system fructose-like transporter subunit IIB"/>
    <property type="match status" value="1"/>
</dbReference>
<feature type="transmembrane region" description="Helical" evidence="12">
    <location>
        <begin position="600"/>
        <end position="620"/>
    </location>
</feature>
<dbReference type="EMBL" id="WHJC01000019">
    <property type="protein sequence ID" value="MPQ42733.1"/>
    <property type="molecule type" value="Genomic_DNA"/>
</dbReference>
<dbReference type="InterPro" id="IPR050864">
    <property type="entry name" value="Bacterial_PTS_Sugar_Transport"/>
</dbReference>
<dbReference type="GO" id="GO:0009401">
    <property type="term" value="P:phosphoenolpyruvate-dependent sugar phosphotransferase system"/>
    <property type="evidence" value="ECO:0007669"/>
    <property type="project" value="UniProtKB-KW"/>
</dbReference>
<dbReference type="Gene3D" id="3.40.930.10">
    <property type="entry name" value="Mannitol-specific EII, Chain A"/>
    <property type="match status" value="1"/>
</dbReference>
<feature type="transmembrane region" description="Helical" evidence="12">
    <location>
        <begin position="303"/>
        <end position="322"/>
    </location>
</feature>
<evidence type="ECO:0000256" key="8">
    <source>
        <dbReference type="ARBA" id="ARBA00022683"/>
    </source>
</evidence>
<evidence type="ECO:0000259" key="14">
    <source>
        <dbReference type="PROSITE" id="PS51099"/>
    </source>
</evidence>
<feature type="transmembrane region" description="Helical" evidence="12">
    <location>
        <begin position="501"/>
        <end position="522"/>
    </location>
</feature>
<feature type="domain" description="PTS EIIC type-2" evidence="15">
    <location>
        <begin position="292"/>
        <end position="629"/>
    </location>
</feature>
<feature type="transmembrane region" description="Helical" evidence="12">
    <location>
        <begin position="560"/>
        <end position="580"/>
    </location>
</feature>
<dbReference type="InterPro" id="IPR013014">
    <property type="entry name" value="PTS_EIIC_2"/>
</dbReference>
<dbReference type="InterPro" id="IPR004715">
    <property type="entry name" value="PTS_IIA_fruc"/>
</dbReference>
<keyword evidence="8" id="KW-0598">Phosphotransferase system</keyword>
<dbReference type="NCBIfam" id="TIGR01427">
    <property type="entry name" value="PTS_IIC_fructo"/>
    <property type="match status" value="1"/>
</dbReference>
<dbReference type="AlphaFoldDB" id="A0A6I1MJ54"/>
<evidence type="ECO:0000256" key="2">
    <source>
        <dbReference type="ARBA" id="ARBA00004496"/>
    </source>
</evidence>
<dbReference type="PANTHER" id="PTHR30505">
    <property type="entry name" value="FRUCTOSE-LIKE PERMEASE"/>
    <property type="match status" value="1"/>
</dbReference>
<evidence type="ECO:0000256" key="11">
    <source>
        <dbReference type="ARBA" id="ARBA00023136"/>
    </source>
</evidence>
<dbReference type="InterPro" id="IPR006327">
    <property type="entry name" value="PTS_IIC_fruc"/>
</dbReference>
<protein>
    <submittedName>
        <fullName evidence="16">PTS fructose transporter subunit IIA</fullName>
    </submittedName>
</protein>
<evidence type="ECO:0000313" key="17">
    <source>
        <dbReference type="Proteomes" id="UP000430345"/>
    </source>
</evidence>
<keyword evidence="9 12" id="KW-0812">Transmembrane</keyword>
<dbReference type="InterPro" id="IPR013011">
    <property type="entry name" value="PTS_EIIB_2"/>
</dbReference>
<dbReference type="CDD" id="cd05569">
    <property type="entry name" value="PTS_IIB_fructose"/>
    <property type="match status" value="1"/>
</dbReference>
<accession>A0A6I1MJ54</accession>
<keyword evidence="11 12" id="KW-0472">Membrane</keyword>
<evidence type="ECO:0000313" key="16">
    <source>
        <dbReference type="EMBL" id="MPQ42733.1"/>
    </source>
</evidence>
<feature type="domain" description="PTS EIIA type-2" evidence="13">
    <location>
        <begin position="5"/>
        <end position="149"/>
    </location>
</feature>
<dbReference type="OrthoDB" id="9782569at2"/>
<dbReference type="InterPro" id="IPR003501">
    <property type="entry name" value="PTS_EIIB_2/3"/>
</dbReference>
<dbReference type="Pfam" id="PF00359">
    <property type="entry name" value="PTS_EIIA_2"/>
    <property type="match status" value="1"/>
</dbReference>
<sequence length="630" mass="66820">MKISDLLSKKTIKLNLKANDKQQVIDELVDVLYDAGKLNNKEVYKKEILKRESQSSTGIGEGIAIPHAKTSAVKEAALALGIFKNGVDYDSLDGAPVYLAFMIAAPEGANNEHLETLSKLSVLLMNPNFKEGLFEAKTPEDVLNLLDKFEEKEKEDLEEFNEKDTTKENEKYVIAVTACPTGIAHTYMAADSLNKTGKELGIKIKVETNGSTGVKNALTKEDIEKADGIIVAADKQVEMARFNGKKVIIVPVVQAMKKPQELLEKAANGDAPIYSNSGECGSSTAKTERTGFYKHLMSGVSNMLPFVVGGGILIAISFMFGIHSAEIGDPTFSPIAKLLKDIGAGSAFALMIPVLAGFIGSSIADRPGFAPAMVGGLIAFNSNAGFLGGLIAGFIGGYVVLFLKKLFSKLPNSLEGIKPVLLYPLFGILITGVLMFIVVVGPCVAFNNWLQTWLLGMGTTNKVIMGIVLAGMMAIDMGGPINKAAFTFGIAMISAGNYSPHAAIMAGGMVPPLAIAIATTLFRNKFTKEEKDAGIINYFMGLTFITEGAIPFAAADPFRVIPSCVIGSAIAGALTMVFNIGLPAPHGGIFVFPIVEGNPWLYLAAVAIGSLISGVLIGVLKKPVVKESAN</sequence>
<dbReference type="GO" id="GO:0090563">
    <property type="term" value="F:protein-phosphocysteine-sugar phosphotransferase activity"/>
    <property type="evidence" value="ECO:0007669"/>
    <property type="project" value="TreeGrafter"/>
</dbReference>
<evidence type="ECO:0000256" key="10">
    <source>
        <dbReference type="ARBA" id="ARBA00022989"/>
    </source>
</evidence>
<evidence type="ECO:0000256" key="12">
    <source>
        <dbReference type="SAM" id="Phobius"/>
    </source>
</evidence>
<evidence type="ECO:0000256" key="5">
    <source>
        <dbReference type="ARBA" id="ARBA00022553"/>
    </source>
</evidence>
<reference evidence="16 17" key="1">
    <citation type="submission" date="2019-10" db="EMBL/GenBank/DDBJ databases">
        <title>The Genome Sequence of Clostridium tarantellae Isolated from Fish Brain.</title>
        <authorList>
            <person name="Bano L."/>
            <person name="Kiel M."/>
            <person name="Sales G."/>
            <person name="Doxey A.C."/>
            <person name="Mansfield M.J."/>
            <person name="Schiavone M."/>
            <person name="Rossetto O."/>
            <person name="Pirazzini M."/>
            <person name="Dobrindt U."/>
            <person name="Montecucco C."/>
        </authorList>
    </citation>
    <scope>NUCLEOTIDE SEQUENCE [LARGE SCALE GENOMIC DNA]</scope>
    <source>
        <strain evidence="16 17">DSM 3997</strain>
    </source>
</reference>
<dbReference type="Pfam" id="PF02302">
    <property type="entry name" value="PTS_IIB"/>
    <property type="match status" value="1"/>
</dbReference>
<evidence type="ECO:0000259" key="13">
    <source>
        <dbReference type="PROSITE" id="PS51094"/>
    </source>
</evidence>
<dbReference type="Gene3D" id="3.40.50.2300">
    <property type="match status" value="1"/>
</dbReference>